<dbReference type="PROSITE" id="PS50097">
    <property type="entry name" value="BTB"/>
    <property type="match status" value="1"/>
</dbReference>
<evidence type="ECO:0000256" key="10">
    <source>
        <dbReference type="ARBA" id="ARBA00023125"/>
    </source>
</evidence>
<evidence type="ECO:0000256" key="3">
    <source>
        <dbReference type="ARBA" id="ARBA00022490"/>
    </source>
</evidence>
<feature type="domain" description="C2H2-type" evidence="19">
    <location>
        <begin position="573"/>
        <end position="601"/>
    </location>
</feature>
<comment type="similarity">
    <text evidence="13">Belongs to the krueppel C2H2-type zinc-finger protein family. ZBTB18 subfamily.</text>
</comment>
<keyword evidence="8" id="KW-0862">Zinc</keyword>
<evidence type="ECO:0000256" key="12">
    <source>
        <dbReference type="ARBA" id="ARBA00023242"/>
    </source>
</evidence>
<dbReference type="Gene3D" id="3.30.160.60">
    <property type="entry name" value="Classic Zinc Finger"/>
    <property type="match status" value="3"/>
</dbReference>
<dbReference type="InterPro" id="IPR000210">
    <property type="entry name" value="BTB/POZ_dom"/>
</dbReference>
<keyword evidence="4" id="KW-0678">Repressor</keyword>
<dbReference type="InterPro" id="IPR022773">
    <property type="entry name" value="Siva"/>
</dbReference>
<dbReference type="Pfam" id="PF13894">
    <property type="entry name" value="zf-C2H2_4"/>
    <property type="match status" value="1"/>
</dbReference>
<dbReference type="Pfam" id="PF05458">
    <property type="entry name" value="Siva"/>
    <property type="match status" value="1"/>
</dbReference>
<dbReference type="SMART" id="SM00355">
    <property type="entry name" value="ZnF_C2H2"/>
    <property type="match status" value="3"/>
</dbReference>
<dbReference type="InterPro" id="IPR011333">
    <property type="entry name" value="SKP1/BTB/POZ_sf"/>
</dbReference>
<feature type="domain" description="BTB" evidence="18">
    <location>
        <begin position="299"/>
        <end position="367"/>
    </location>
</feature>
<dbReference type="InterPro" id="IPR013087">
    <property type="entry name" value="Znf_C2H2_type"/>
</dbReference>
<dbReference type="GO" id="GO:0003677">
    <property type="term" value="F:DNA binding"/>
    <property type="evidence" value="ECO:0007669"/>
    <property type="project" value="UniProtKB-KW"/>
</dbReference>
<comment type="caution">
    <text evidence="20">The sequence shown here is derived from an EMBL/GenBank/DDBJ whole genome shotgun (WGS) entry which is preliminary data.</text>
</comment>
<evidence type="ECO:0000256" key="16">
    <source>
        <dbReference type="PROSITE-ProRule" id="PRU00042"/>
    </source>
</evidence>
<organism evidence="20 21">
    <name type="scientific">Sciurus carolinensis</name>
    <name type="common">Eastern gray squirrel</name>
    <dbReference type="NCBI Taxonomy" id="30640"/>
    <lineage>
        <taxon>Eukaryota</taxon>
        <taxon>Metazoa</taxon>
        <taxon>Chordata</taxon>
        <taxon>Craniata</taxon>
        <taxon>Vertebrata</taxon>
        <taxon>Euteleostomi</taxon>
        <taxon>Mammalia</taxon>
        <taxon>Eutheria</taxon>
        <taxon>Euarchontoglires</taxon>
        <taxon>Glires</taxon>
        <taxon>Rodentia</taxon>
        <taxon>Sciuromorpha</taxon>
        <taxon>Sciuridae</taxon>
        <taxon>Sciurinae</taxon>
        <taxon>Sciurini</taxon>
        <taxon>Sciurus</taxon>
    </lineage>
</organism>
<dbReference type="Gene3D" id="3.30.710.10">
    <property type="entry name" value="Potassium Channel Kv1.1, Chain A"/>
    <property type="match status" value="1"/>
</dbReference>
<evidence type="ECO:0000256" key="6">
    <source>
        <dbReference type="ARBA" id="ARBA00022737"/>
    </source>
</evidence>
<evidence type="ECO:0000313" key="21">
    <source>
        <dbReference type="Proteomes" id="UP001166674"/>
    </source>
</evidence>
<dbReference type="SUPFAM" id="SSF54695">
    <property type="entry name" value="POZ domain"/>
    <property type="match status" value="1"/>
</dbReference>
<evidence type="ECO:0000256" key="2">
    <source>
        <dbReference type="ARBA" id="ARBA00004642"/>
    </source>
</evidence>
<dbReference type="FunFam" id="3.30.160.60:FF:000220">
    <property type="entry name" value="Zinc finger and BTB domain-containing protein 18"/>
    <property type="match status" value="1"/>
</dbReference>
<comment type="function">
    <text evidence="14">Transcriptional repressor. Specifically binds DNA and probably acts by recruiting chromatin remodeling multiprotein complexes.</text>
</comment>
<sequence>MPKRGYPFADAAPLQLKVRVGQKELSRGVCAERYSQEIFEKTKQLLFHGAQACRNYVWGEGCAIVHLPESPKPGPTGAARAVRGQMLIGSDGRLIRSRSQAPEADPSGATAIACSSCVRAADGKVVCGQCERALCGQCVRTCWGCGAVACALCGLIERGLRLLEREGAGERLAWATRTPEQTGLQEEEVQERGTCPGPLGRALGQCLGLPVCWAWNCWVLEAFQESQEEGCSGLACPAHQALPGSRNRGPAQASPSHPRGPKRHDLHIEGDDRGSMEFPEHGWRLLGRLRQQRELGFLCDCTVLVGDARFPAHRAVLAACSVYFHLFYRDRPAGSRDTVRLNGDIVTAPAFGRLLDFMYEGRLDLRSLPVEDVLAAASYLHMYDIVKVCKGRLKEKDRELDLQTPAPEAESPRRPPCPLSAWTPDVCPAAQKAKLPREGIKAASGPPPWQALGQSEGALDLSLKPVPRQEPVHPSCIPQTPLCSRIQQRVQPLLHLSAHFRERDGAQAQFSPDSAVPTCPLCSKTFSCTYTLKRHERTHSGEKPYTCVQCGKSFQYSHNLSRHAVVHTREKPHACRWCERRFTQSGDLYRHIRKFHCGLVKSLLV</sequence>
<evidence type="ECO:0000256" key="9">
    <source>
        <dbReference type="ARBA" id="ARBA00023015"/>
    </source>
</evidence>
<dbReference type="GO" id="GO:0008270">
    <property type="term" value="F:zinc ion binding"/>
    <property type="evidence" value="ECO:0007669"/>
    <property type="project" value="UniProtKB-KW"/>
</dbReference>
<evidence type="ECO:0000259" key="19">
    <source>
        <dbReference type="PROSITE" id="PS50157"/>
    </source>
</evidence>
<dbReference type="CDD" id="cd18956">
    <property type="entry name" value="BTB_POZ_ZBTB42"/>
    <property type="match status" value="1"/>
</dbReference>
<dbReference type="GO" id="GO:0000981">
    <property type="term" value="F:DNA-binding transcription factor activity, RNA polymerase II-specific"/>
    <property type="evidence" value="ECO:0007669"/>
    <property type="project" value="TreeGrafter"/>
</dbReference>
<gene>
    <name evidence="20" type="ORF">SUZIE_198865</name>
</gene>
<proteinExistence type="inferred from homology"/>
<dbReference type="PANTHER" id="PTHR24394:SF20">
    <property type="entry name" value="ZINC FINGER AND BTB DOMAIN-CONTAINING PROTEIN 42"/>
    <property type="match status" value="1"/>
</dbReference>
<evidence type="ECO:0000313" key="20">
    <source>
        <dbReference type="EMBL" id="MBZ3888620.1"/>
    </source>
</evidence>
<dbReference type="InterPro" id="IPR036236">
    <property type="entry name" value="Znf_C2H2_sf"/>
</dbReference>
<protein>
    <recommendedName>
        <fullName evidence="15">Zinc finger and BTB domain-containing protein 42</fullName>
    </recommendedName>
</protein>
<dbReference type="Proteomes" id="UP001166674">
    <property type="component" value="Unassembled WGS sequence"/>
</dbReference>
<keyword evidence="9" id="KW-0805">Transcription regulation</keyword>
<keyword evidence="11" id="KW-0804">Transcription</keyword>
<keyword evidence="21" id="KW-1185">Reference proteome</keyword>
<evidence type="ECO:0000256" key="7">
    <source>
        <dbReference type="ARBA" id="ARBA00022771"/>
    </source>
</evidence>
<dbReference type="GO" id="GO:0005737">
    <property type="term" value="C:cytoplasm"/>
    <property type="evidence" value="ECO:0007669"/>
    <property type="project" value="UniProtKB-SubCell"/>
</dbReference>
<accession>A0AA41NDZ0</accession>
<dbReference type="AlphaFoldDB" id="A0AA41NDZ0"/>
<reference evidence="20" key="1">
    <citation type="submission" date="2020-03" db="EMBL/GenBank/DDBJ databases">
        <title>Studies in the Genomics of Life Span.</title>
        <authorList>
            <person name="Glass D."/>
        </authorList>
    </citation>
    <scope>NUCLEOTIDE SEQUENCE</scope>
    <source>
        <strain evidence="20">SUZIE</strain>
        <tissue evidence="20">Muscle</tissue>
    </source>
</reference>
<dbReference type="Pfam" id="PF00096">
    <property type="entry name" value="zf-C2H2"/>
    <property type="match status" value="2"/>
</dbReference>
<dbReference type="FunFam" id="3.30.160.60:FF:000096">
    <property type="entry name" value="Zinc finger and BTB domain-containing protein 18 isoform 1"/>
    <property type="match status" value="1"/>
</dbReference>
<dbReference type="GO" id="GO:0000122">
    <property type="term" value="P:negative regulation of transcription by RNA polymerase II"/>
    <property type="evidence" value="ECO:0007669"/>
    <property type="project" value="UniProtKB-ARBA"/>
</dbReference>
<feature type="region of interest" description="Disordered" evidence="17">
    <location>
        <begin position="243"/>
        <end position="274"/>
    </location>
</feature>
<evidence type="ECO:0000256" key="17">
    <source>
        <dbReference type="SAM" id="MobiDB-lite"/>
    </source>
</evidence>
<evidence type="ECO:0000256" key="11">
    <source>
        <dbReference type="ARBA" id="ARBA00023163"/>
    </source>
</evidence>
<evidence type="ECO:0000259" key="18">
    <source>
        <dbReference type="PROSITE" id="PS50097"/>
    </source>
</evidence>
<keyword evidence="12" id="KW-0539">Nucleus</keyword>
<evidence type="ECO:0000256" key="8">
    <source>
        <dbReference type="ARBA" id="ARBA00022833"/>
    </source>
</evidence>
<keyword evidence="3" id="KW-0963">Cytoplasm</keyword>
<dbReference type="EMBL" id="JAATJV010424090">
    <property type="protein sequence ID" value="MBZ3888620.1"/>
    <property type="molecule type" value="Genomic_DNA"/>
</dbReference>
<comment type="subcellular location">
    <subcellularLocation>
        <location evidence="1">Cytoplasm</location>
    </subcellularLocation>
    <subcellularLocation>
        <location evidence="2">Nucleus</location>
        <location evidence="2">Nucleoplasm</location>
    </subcellularLocation>
</comment>
<dbReference type="GO" id="GO:0005654">
    <property type="term" value="C:nucleoplasm"/>
    <property type="evidence" value="ECO:0007669"/>
    <property type="project" value="UniProtKB-SubCell"/>
</dbReference>
<keyword evidence="6" id="KW-0677">Repeat</keyword>
<dbReference type="FunFam" id="3.30.710.10:FF:000021">
    <property type="entry name" value="Zinc finger and BTB domain-containing protein 18"/>
    <property type="match status" value="1"/>
</dbReference>
<feature type="domain" description="C2H2-type" evidence="19">
    <location>
        <begin position="517"/>
        <end position="544"/>
    </location>
</feature>
<dbReference type="FunFam" id="3.30.160.60:FF:000114">
    <property type="entry name" value="Zinc finger and BTB domain-containing protein 18"/>
    <property type="match status" value="1"/>
</dbReference>
<keyword evidence="10" id="KW-0238">DNA-binding</keyword>
<feature type="domain" description="C2H2-type" evidence="19">
    <location>
        <begin position="545"/>
        <end position="572"/>
    </location>
</feature>
<dbReference type="PROSITE" id="PS00028">
    <property type="entry name" value="ZINC_FINGER_C2H2_1"/>
    <property type="match status" value="3"/>
</dbReference>
<keyword evidence="7 16" id="KW-0863">Zinc-finger</keyword>
<dbReference type="PANTHER" id="PTHR24394">
    <property type="entry name" value="ZINC FINGER PROTEIN"/>
    <property type="match status" value="1"/>
</dbReference>
<keyword evidence="5" id="KW-0479">Metal-binding</keyword>
<dbReference type="SUPFAM" id="SSF57667">
    <property type="entry name" value="beta-beta-alpha zinc fingers"/>
    <property type="match status" value="2"/>
</dbReference>
<dbReference type="Pfam" id="PF00651">
    <property type="entry name" value="BTB"/>
    <property type="match status" value="1"/>
</dbReference>
<evidence type="ECO:0000256" key="13">
    <source>
        <dbReference type="ARBA" id="ARBA00038422"/>
    </source>
</evidence>
<evidence type="ECO:0000256" key="5">
    <source>
        <dbReference type="ARBA" id="ARBA00022723"/>
    </source>
</evidence>
<dbReference type="PROSITE" id="PS50157">
    <property type="entry name" value="ZINC_FINGER_C2H2_2"/>
    <property type="match status" value="3"/>
</dbReference>
<evidence type="ECO:0000256" key="4">
    <source>
        <dbReference type="ARBA" id="ARBA00022491"/>
    </source>
</evidence>
<evidence type="ECO:0000256" key="14">
    <source>
        <dbReference type="ARBA" id="ARBA00056459"/>
    </source>
</evidence>
<dbReference type="SMART" id="SM00225">
    <property type="entry name" value="BTB"/>
    <property type="match status" value="1"/>
</dbReference>
<name>A0AA41NDZ0_SCICA</name>
<evidence type="ECO:0000256" key="15">
    <source>
        <dbReference type="ARBA" id="ARBA00070982"/>
    </source>
</evidence>
<evidence type="ECO:0000256" key="1">
    <source>
        <dbReference type="ARBA" id="ARBA00004496"/>
    </source>
</evidence>